<evidence type="ECO:0000259" key="2">
    <source>
        <dbReference type="Pfam" id="PF01205"/>
    </source>
</evidence>
<dbReference type="Gene3D" id="3.30.70.240">
    <property type="match status" value="1"/>
</dbReference>
<dbReference type="AlphaFoldDB" id="A0A3A1YTX5"/>
<dbReference type="Pfam" id="PF01205">
    <property type="entry name" value="Impact_N"/>
    <property type="match status" value="1"/>
</dbReference>
<feature type="domain" description="UPF0029" evidence="3">
    <location>
        <begin position="134"/>
        <end position="188"/>
    </location>
</feature>
<dbReference type="PROSITE" id="PS00910">
    <property type="entry name" value="UPF0029"/>
    <property type="match status" value="1"/>
</dbReference>
<evidence type="ECO:0000256" key="1">
    <source>
        <dbReference type="ARBA" id="ARBA00007665"/>
    </source>
</evidence>
<reference evidence="4 5" key="1">
    <citation type="submission" date="2017-08" db="EMBL/GenBank/DDBJ databases">
        <title>Pusillimonas indicus sp. nov., a member of the family Alcaligenaceae isolated from surface seawater.</title>
        <authorList>
            <person name="Li J."/>
        </authorList>
    </citation>
    <scope>NUCLEOTIDE SEQUENCE [LARGE SCALE GENOMIC DNA]</scope>
    <source>
        <strain evidence="4 5">L52-1-41</strain>
    </source>
</reference>
<evidence type="ECO:0000313" key="4">
    <source>
        <dbReference type="EMBL" id="RIY41693.1"/>
    </source>
</evidence>
<dbReference type="InterPro" id="IPR035647">
    <property type="entry name" value="EFG_III/V"/>
</dbReference>
<dbReference type="OrthoDB" id="9813771at2"/>
<dbReference type="InterPro" id="IPR023582">
    <property type="entry name" value="Impact"/>
</dbReference>
<dbReference type="Proteomes" id="UP000266206">
    <property type="component" value="Unassembled WGS sequence"/>
</dbReference>
<dbReference type="GO" id="GO:0032561">
    <property type="term" value="F:guanyl ribonucleotide binding"/>
    <property type="evidence" value="ECO:0007669"/>
    <property type="project" value="UniProtKB-ARBA"/>
</dbReference>
<evidence type="ECO:0000313" key="5">
    <source>
        <dbReference type="Proteomes" id="UP000266206"/>
    </source>
</evidence>
<comment type="caution">
    <text evidence="4">The sequence shown here is derived from an EMBL/GenBank/DDBJ whole genome shotgun (WGS) entry which is preliminary data.</text>
</comment>
<dbReference type="SUPFAM" id="SSF54211">
    <property type="entry name" value="Ribosomal protein S5 domain 2-like"/>
    <property type="match status" value="1"/>
</dbReference>
<feature type="domain" description="Impact N-terminal" evidence="2">
    <location>
        <begin position="16"/>
        <end position="116"/>
    </location>
</feature>
<gene>
    <name evidence="4" type="ORF">CJP73_04375</name>
</gene>
<dbReference type="SUPFAM" id="SSF54980">
    <property type="entry name" value="EF-G C-terminal domain-like"/>
    <property type="match status" value="1"/>
</dbReference>
<dbReference type="EMBL" id="NQYH01000002">
    <property type="protein sequence ID" value="RIY41693.1"/>
    <property type="molecule type" value="Genomic_DNA"/>
</dbReference>
<dbReference type="RefSeq" id="WP_119515588.1">
    <property type="nucleotide sequence ID" value="NZ_NQYH01000002.1"/>
</dbReference>
<dbReference type="GO" id="GO:0005737">
    <property type="term" value="C:cytoplasm"/>
    <property type="evidence" value="ECO:0007669"/>
    <property type="project" value="TreeGrafter"/>
</dbReference>
<dbReference type="InterPro" id="IPR036956">
    <property type="entry name" value="Impact_N_sf"/>
</dbReference>
<protein>
    <submittedName>
        <fullName evidence="4">Thymidylate synthase</fullName>
    </submittedName>
</protein>
<organism evidence="4 5">
    <name type="scientific">Neopusillimonas maritima</name>
    <dbReference type="NCBI Taxonomy" id="2026239"/>
    <lineage>
        <taxon>Bacteria</taxon>
        <taxon>Pseudomonadati</taxon>
        <taxon>Pseudomonadota</taxon>
        <taxon>Betaproteobacteria</taxon>
        <taxon>Burkholderiales</taxon>
        <taxon>Alcaligenaceae</taxon>
        <taxon>Neopusillimonas</taxon>
    </lineage>
</organism>
<dbReference type="Gene3D" id="3.30.230.30">
    <property type="entry name" value="Impact, N-terminal domain"/>
    <property type="match status" value="1"/>
</dbReference>
<dbReference type="PANTHER" id="PTHR16301">
    <property type="entry name" value="IMPACT-RELATED"/>
    <property type="match status" value="1"/>
</dbReference>
<proteinExistence type="inferred from homology"/>
<dbReference type="Pfam" id="PF09186">
    <property type="entry name" value="DUF1949"/>
    <property type="match status" value="1"/>
</dbReference>
<dbReference type="GO" id="GO:0017111">
    <property type="term" value="F:ribonucleoside triphosphate phosphatase activity"/>
    <property type="evidence" value="ECO:0007669"/>
    <property type="project" value="UniProtKB-ARBA"/>
</dbReference>
<dbReference type="GO" id="GO:0006446">
    <property type="term" value="P:regulation of translational initiation"/>
    <property type="evidence" value="ECO:0007669"/>
    <property type="project" value="TreeGrafter"/>
</dbReference>
<dbReference type="InterPro" id="IPR001498">
    <property type="entry name" value="Impact_N"/>
</dbReference>
<dbReference type="PANTHER" id="PTHR16301:SF20">
    <property type="entry name" value="IMPACT FAMILY MEMBER YIGZ"/>
    <property type="match status" value="1"/>
</dbReference>
<dbReference type="InterPro" id="IPR020568">
    <property type="entry name" value="Ribosomal_Su5_D2-typ_SF"/>
</dbReference>
<comment type="similarity">
    <text evidence="1">Belongs to the IMPACT family.</text>
</comment>
<sequence>MTFVLTQVHSFEEEVRKSRFLAFAAPVNDTEAAQDFIAQHVYPDANHHCWAWRIGQNYRFHDDGEPGGTAGRPILQAIEGHEIDYAVVLVVRWFGGVKLGTGGLARAYGGAAGQCLRLAAKIPWVPTRTLSCWCPFSDMALIRGRLGQFSAHIESEQFDAHGVVWQLRVPEVQRDDFCTQFTDWTKGKGQIHDLS</sequence>
<accession>A0A3A1YTX5</accession>
<dbReference type="InterPro" id="IPR020569">
    <property type="entry name" value="UPF0029_Impact_CS"/>
</dbReference>
<evidence type="ECO:0000259" key="3">
    <source>
        <dbReference type="Pfam" id="PF09186"/>
    </source>
</evidence>
<name>A0A3A1YTX5_9BURK</name>
<dbReference type="InterPro" id="IPR015269">
    <property type="entry name" value="UPF0029_Impact_C"/>
</dbReference>